<feature type="region of interest" description="Disordered" evidence="1">
    <location>
        <begin position="108"/>
        <end position="172"/>
    </location>
</feature>
<keyword evidence="5" id="KW-1185">Reference proteome</keyword>
<gene>
    <name evidence="4" type="primary">pol_1856</name>
    <name evidence="4" type="ORF">AVEN_179379_1</name>
</gene>
<feature type="region of interest" description="Disordered" evidence="1">
    <location>
        <begin position="196"/>
        <end position="225"/>
    </location>
</feature>
<name>A0A4Y2FJT6_ARAVE</name>
<evidence type="ECO:0000259" key="3">
    <source>
        <dbReference type="Pfam" id="PF14529"/>
    </source>
</evidence>
<dbReference type="OrthoDB" id="6593055at2759"/>
<dbReference type="InterPro" id="IPR005135">
    <property type="entry name" value="Endo/exonuclease/phosphatase"/>
</dbReference>
<evidence type="ECO:0000313" key="5">
    <source>
        <dbReference type="Proteomes" id="UP000499080"/>
    </source>
</evidence>
<dbReference type="SUPFAM" id="SSF56219">
    <property type="entry name" value="DNase I-like"/>
    <property type="match status" value="1"/>
</dbReference>
<evidence type="ECO:0000256" key="1">
    <source>
        <dbReference type="SAM" id="MobiDB-lite"/>
    </source>
</evidence>
<feature type="non-terminal residue" evidence="4">
    <location>
        <position position="950"/>
    </location>
</feature>
<dbReference type="GO" id="GO:0003964">
    <property type="term" value="F:RNA-directed DNA polymerase activity"/>
    <property type="evidence" value="ECO:0007669"/>
    <property type="project" value="UniProtKB-KW"/>
</dbReference>
<feature type="region of interest" description="Disordered" evidence="1">
    <location>
        <begin position="475"/>
        <end position="494"/>
    </location>
</feature>
<keyword evidence="4" id="KW-0548">Nucleotidyltransferase</keyword>
<dbReference type="Proteomes" id="UP000499080">
    <property type="component" value="Unassembled WGS sequence"/>
</dbReference>
<proteinExistence type="predicted"/>
<evidence type="ECO:0000313" key="4">
    <source>
        <dbReference type="EMBL" id="GBM40836.1"/>
    </source>
</evidence>
<reference evidence="4 5" key="1">
    <citation type="journal article" date="2019" name="Sci. Rep.">
        <title>Orb-weaving spider Araneus ventricosus genome elucidates the spidroin gene catalogue.</title>
        <authorList>
            <person name="Kono N."/>
            <person name="Nakamura H."/>
            <person name="Ohtoshi R."/>
            <person name="Moran D.A.P."/>
            <person name="Shinohara A."/>
            <person name="Yoshida Y."/>
            <person name="Fujiwara M."/>
            <person name="Mori M."/>
            <person name="Tomita M."/>
            <person name="Arakawa K."/>
        </authorList>
    </citation>
    <scope>NUCLEOTIDE SEQUENCE [LARGE SCALE GENOMIC DNA]</scope>
</reference>
<dbReference type="Pfam" id="PF07530">
    <property type="entry name" value="PRE_C2HC"/>
    <property type="match status" value="1"/>
</dbReference>
<dbReference type="InterPro" id="IPR036691">
    <property type="entry name" value="Endo/exonu/phosph_ase_sf"/>
</dbReference>
<protein>
    <submittedName>
        <fullName evidence="4">RNA-directed DNA polymerase from mobile element jockey</fullName>
    </submittedName>
</protein>
<feature type="compositionally biased region" description="Low complexity" evidence="1">
    <location>
        <begin position="475"/>
        <end position="493"/>
    </location>
</feature>
<dbReference type="InterPro" id="IPR006579">
    <property type="entry name" value="Pre_C2HC_dom"/>
</dbReference>
<dbReference type="AlphaFoldDB" id="A0A4Y2FJT6"/>
<dbReference type="EMBL" id="BGPR01096090">
    <property type="protein sequence ID" value="GBM40836.1"/>
    <property type="molecule type" value="Genomic_DNA"/>
</dbReference>
<organism evidence="4 5">
    <name type="scientific">Araneus ventricosus</name>
    <name type="common">Orbweaver spider</name>
    <name type="synonym">Epeira ventricosa</name>
    <dbReference type="NCBI Taxonomy" id="182803"/>
    <lineage>
        <taxon>Eukaryota</taxon>
        <taxon>Metazoa</taxon>
        <taxon>Ecdysozoa</taxon>
        <taxon>Arthropoda</taxon>
        <taxon>Chelicerata</taxon>
        <taxon>Arachnida</taxon>
        <taxon>Araneae</taxon>
        <taxon>Araneomorphae</taxon>
        <taxon>Entelegynae</taxon>
        <taxon>Araneoidea</taxon>
        <taxon>Araneidae</taxon>
        <taxon>Araneus</taxon>
    </lineage>
</organism>
<feature type="compositionally biased region" description="Polar residues" evidence="1">
    <location>
        <begin position="196"/>
        <end position="209"/>
    </location>
</feature>
<keyword evidence="4" id="KW-0808">Transferase</keyword>
<dbReference type="PANTHER" id="PTHR33273:SF2">
    <property type="entry name" value="ENDONUCLEASE_EXONUCLEASE_PHOSPHATASE DOMAIN-CONTAINING PROTEIN"/>
    <property type="match status" value="1"/>
</dbReference>
<sequence>MTDISAPESCGKGVSTSLSLHASIQSECLNQQNLVTIDELRNYINSLLNVSTIEECNNNIVILENYYLSLDKEINLKKANAVAFNLFKLANLKSDLILQKFLNNPPSGYNTADNSGSDSDSSSTEFSNAEKSKKRTKKSSPTSEKSVPKKSKKAEEVPFVSNPYQPIAPEDYEPDMELSNEEEQYKENYPEFPNLTSVMPPSASEQPLSTDPIQSQQPPQPKKKYVPPIIIDDPSNTAQLIKSFNELTDSKVEGKLLSNNRLKVFPTSAEAHRTIQKEITKKNLKSHTFEMEDERQLKVVIRGLPEDYAPEDIIEYLQSLKFKPIQCHLLRHRQTKTNNPLYLVTLPKTYDSKAIFHLQNIGYMRVTFEPLKRKTTPAQCYRCQEFFHHSRFCQRDPRCLKCAEKHVTKDCTKPSDTPAKCCLCNGSHTANFTGCPQNPLNKKKEQNPPEPKRTFNPPPANAWTNSAALPAIKTPRQIPPTQSSPSSPLTTSTFQDHNQTQAINSAPNNTLQETHLNPGVKLTIPNYTTYRNDRLTHRGGGTALLIKNSINHHPTPVFTSTFENTSVSIDLPNNNRFTISSIYRPPHGRIDTQDLNNVFNLSLKGIAVGDFNAKHPAWSQGRSNSNGTIIHNHIANNNLVLLAPLEPTHFPYHHPSSSTLDFGIMKNFSTGNATSINDLSSDHNPVAFDININSNLSSSFKNINITNWKTFCELIHNSIPGNQKMDTEAEIDEAIQKFTCCITSAINLSTRTKVISGPFRQLPKEILTKIKIKNRLRKLYQITFFPPYKRKAYKLQKEIQKDIETYDNNRWKETIMDINPEDNTLYEMNRKLSKKFIPTPPILDTDGIKYTPLGKANAFKHSLENSFQENPEPYCNLHINEVNNSINSYFNNLATSSTPDLISSQEVINLIKKINPRKATGPDGVPNKAIRMLTLNAVTHLTKIFNKCLI</sequence>
<feature type="region of interest" description="Disordered" evidence="1">
    <location>
        <begin position="435"/>
        <end position="465"/>
    </location>
</feature>
<dbReference type="Gene3D" id="3.60.10.10">
    <property type="entry name" value="Endonuclease/exonuclease/phosphatase"/>
    <property type="match status" value="1"/>
</dbReference>
<comment type="caution">
    <text evidence="4">The sequence shown here is derived from an EMBL/GenBank/DDBJ whole genome shotgun (WGS) entry which is preliminary data.</text>
</comment>
<feature type="compositionally biased region" description="Low complexity" evidence="1">
    <location>
        <begin position="113"/>
        <end position="123"/>
    </location>
</feature>
<keyword evidence="4" id="KW-0695">RNA-directed DNA polymerase</keyword>
<dbReference type="PANTHER" id="PTHR33273">
    <property type="entry name" value="DOMAIN-CONTAINING PROTEIN, PUTATIVE-RELATED"/>
    <property type="match status" value="1"/>
</dbReference>
<accession>A0A4Y2FJT6</accession>
<feature type="domain" description="Endonuclease/exonuclease/phosphatase" evidence="3">
    <location>
        <begin position="578"/>
        <end position="686"/>
    </location>
</feature>
<dbReference type="Pfam" id="PF14529">
    <property type="entry name" value="Exo_endo_phos_2"/>
    <property type="match status" value="1"/>
</dbReference>
<feature type="domain" description="Pre-C2HC" evidence="2">
    <location>
        <begin position="311"/>
        <end position="377"/>
    </location>
</feature>
<evidence type="ECO:0000259" key="2">
    <source>
        <dbReference type="Pfam" id="PF07530"/>
    </source>
</evidence>
<feature type="compositionally biased region" description="Basic and acidic residues" evidence="1">
    <location>
        <begin position="442"/>
        <end position="453"/>
    </location>
</feature>